<dbReference type="SUPFAM" id="SSF53335">
    <property type="entry name" value="S-adenosyl-L-methionine-dependent methyltransferases"/>
    <property type="match status" value="1"/>
</dbReference>
<dbReference type="Gene3D" id="3.40.50.150">
    <property type="entry name" value="Vaccinia Virus protein VP39"/>
    <property type="match status" value="1"/>
</dbReference>
<dbReference type="CDD" id="cd02440">
    <property type="entry name" value="AdoMet_MTases"/>
    <property type="match status" value="1"/>
</dbReference>
<dbReference type="InterPro" id="IPR029063">
    <property type="entry name" value="SAM-dependent_MTases_sf"/>
</dbReference>
<dbReference type="Pfam" id="PF08241">
    <property type="entry name" value="Methyltransf_11"/>
    <property type="match status" value="1"/>
</dbReference>
<evidence type="ECO:0000313" key="2">
    <source>
        <dbReference type="EMBL" id="AXH94590.1"/>
    </source>
</evidence>
<dbReference type="AlphaFoldDB" id="A0A6N3KA83"/>
<proteinExistence type="predicted"/>
<dbReference type="Proteomes" id="UP000253958">
    <property type="component" value="Chromosome"/>
</dbReference>
<reference evidence="2 3" key="2">
    <citation type="submission" date="2018-08" db="EMBL/GenBank/DDBJ databases">
        <title>Streptomyces kandeliansis sp. nov., an endophytic bacterium isolated from mangrove plant.</title>
        <authorList>
            <person name="Wang R."/>
        </authorList>
    </citation>
    <scope>NUCLEOTIDE SEQUENCE [LARGE SCALE GENOMIC DNA]</scope>
    <source>
        <strain evidence="3">H14(2018)</strain>
    </source>
</reference>
<reference evidence="2 3" key="1">
    <citation type="submission" date="2018-07" db="EMBL/GenBank/DDBJ databases">
        <authorList>
            <person name="Ye Y."/>
        </authorList>
    </citation>
    <scope>NUCLEOTIDE SEQUENCE [LARGE SCALE GENOMIC DNA]</scope>
    <source>
        <strain evidence="3">H14(2018)</strain>
    </source>
</reference>
<dbReference type="GO" id="GO:0032259">
    <property type="term" value="P:methylation"/>
    <property type="evidence" value="ECO:0007669"/>
    <property type="project" value="UniProtKB-KW"/>
</dbReference>
<dbReference type="GO" id="GO:0008757">
    <property type="term" value="F:S-adenosylmethionine-dependent methyltransferase activity"/>
    <property type="evidence" value="ECO:0007669"/>
    <property type="project" value="InterPro"/>
</dbReference>
<dbReference type="EMBL" id="CP031263">
    <property type="protein sequence ID" value="AXH94590.1"/>
    <property type="molecule type" value="Genomic_DNA"/>
</dbReference>
<keyword evidence="2" id="KW-0808">Transferase</keyword>
<evidence type="ECO:0000259" key="1">
    <source>
        <dbReference type="Pfam" id="PF08241"/>
    </source>
</evidence>
<sequence length="337" mass="36511">MSRPYLPSLVLRDYLHTVATLHPQLRELLDFGRPGADEALAELAGTVSEFDTDSTGRGDSYRRAQRDTLVRWTGMRRLLDLATPDAAAPVTLILDVLGGDGTVARAASSQSACFESKLAFITGDLSGHMVDKALAHGLPAVRQAAHFLFLRDAGVDAVLLAYGTHHIPAARRPQAVAEAARVVRPGGRIVLHDFDESSPMAGFFGEVVHPHAAGGHDYRHFSRAELTGLFTAAGLPVRVVDLYDPLIVRADSAESASASMRDYVGDMYGVRDYFATLTDDEVWQLLTRHFDHTGYLAGIGRDDVPARPLVYRADGQFVAEVPRMAIVAVATRTQVAP</sequence>
<gene>
    <name evidence="2" type="ORF">DVH21_20915</name>
</gene>
<name>A0A6N3KA83_9ACTN</name>
<feature type="domain" description="Methyltransferase type 11" evidence="1">
    <location>
        <begin position="95"/>
        <end position="191"/>
    </location>
</feature>
<keyword evidence="2" id="KW-0489">Methyltransferase</keyword>
<organism evidence="2 3">
    <name type="scientific">Micromonospora aurantiaca</name>
    <name type="common">nom. illeg.</name>
    <dbReference type="NCBI Taxonomy" id="47850"/>
    <lineage>
        <taxon>Bacteria</taxon>
        <taxon>Bacillati</taxon>
        <taxon>Actinomycetota</taxon>
        <taxon>Actinomycetes</taxon>
        <taxon>Micromonosporales</taxon>
        <taxon>Micromonosporaceae</taxon>
        <taxon>Micromonospora</taxon>
    </lineage>
</organism>
<dbReference type="InterPro" id="IPR013216">
    <property type="entry name" value="Methyltransf_11"/>
</dbReference>
<dbReference type="RefSeq" id="WP_114921248.1">
    <property type="nucleotide sequence ID" value="NZ_CP031263.1"/>
</dbReference>
<accession>A0A6N3KA83</accession>
<protein>
    <submittedName>
        <fullName evidence="2">Class I SAM-dependent methyltransferase</fullName>
    </submittedName>
</protein>
<evidence type="ECO:0000313" key="3">
    <source>
        <dbReference type="Proteomes" id="UP000253958"/>
    </source>
</evidence>